<dbReference type="PROSITE" id="PS00061">
    <property type="entry name" value="ADH_SHORT"/>
    <property type="match status" value="1"/>
</dbReference>
<dbReference type="Proteomes" id="UP000183982">
    <property type="component" value="Unassembled WGS sequence"/>
</dbReference>
<dbReference type="PRINTS" id="PR00080">
    <property type="entry name" value="SDRFAMILY"/>
</dbReference>
<organism evidence="4 5">
    <name type="scientific">Shimia gijangensis</name>
    <dbReference type="NCBI Taxonomy" id="1470563"/>
    <lineage>
        <taxon>Bacteria</taxon>
        <taxon>Pseudomonadati</taxon>
        <taxon>Pseudomonadota</taxon>
        <taxon>Alphaproteobacteria</taxon>
        <taxon>Rhodobacterales</taxon>
        <taxon>Roseobacteraceae</taxon>
    </lineage>
</organism>
<dbReference type="RefSeq" id="WP_073249487.1">
    <property type="nucleotide sequence ID" value="NZ_FQZQ01000003.1"/>
</dbReference>
<name>A0A1M6E523_9RHOB</name>
<dbReference type="SUPFAM" id="SSF51735">
    <property type="entry name" value="NAD(P)-binding Rossmann-fold domains"/>
    <property type="match status" value="1"/>
</dbReference>
<accession>A0A1M6E523</accession>
<dbReference type="PANTHER" id="PTHR43658">
    <property type="entry name" value="SHORT-CHAIN DEHYDROGENASE/REDUCTASE"/>
    <property type="match status" value="1"/>
</dbReference>
<dbReference type="Pfam" id="PF00106">
    <property type="entry name" value="adh_short"/>
    <property type="match status" value="1"/>
</dbReference>
<evidence type="ECO:0000256" key="3">
    <source>
        <dbReference type="RuleBase" id="RU000363"/>
    </source>
</evidence>
<dbReference type="InterPro" id="IPR036291">
    <property type="entry name" value="NAD(P)-bd_dom_sf"/>
</dbReference>
<proteinExistence type="inferred from homology"/>
<evidence type="ECO:0000313" key="5">
    <source>
        <dbReference type="Proteomes" id="UP000183982"/>
    </source>
</evidence>
<gene>
    <name evidence="4" type="ORF">SAMN05444000_103111</name>
</gene>
<dbReference type="Gene3D" id="3.40.50.720">
    <property type="entry name" value="NAD(P)-binding Rossmann-like Domain"/>
    <property type="match status" value="1"/>
</dbReference>
<dbReference type="EMBL" id="FQZQ01000003">
    <property type="protein sequence ID" value="SHI80597.1"/>
    <property type="molecule type" value="Genomic_DNA"/>
</dbReference>
<dbReference type="GO" id="GO:0016491">
    <property type="term" value="F:oxidoreductase activity"/>
    <property type="evidence" value="ECO:0007669"/>
    <property type="project" value="UniProtKB-KW"/>
</dbReference>
<dbReference type="InterPro" id="IPR002347">
    <property type="entry name" value="SDR_fam"/>
</dbReference>
<reference evidence="5" key="1">
    <citation type="submission" date="2016-11" db="EMBL/GenBank/DDBJ databases">
        <authorList>
            <person name="Varghese N."/>
            <person name="Submissions S."/>
        </authorList>
    </citation>
    <scope>NUCLEOTIDE SEQUENCE [LARGE SCALE GENOMIC DNA]</scope>
    <source>
        <strain evidence="5">DSM 100564</strain>
    </source>
</reference>
<keyword evidence="5" id="KW-1185">Reference proteome</keyword>
<dbReference type="OrthoDB" id="9795647at2"/>
<dbReference type="STRING" id="1470563.SAMN05444000_103111"/>
<comment type="similarity">
    <text evidence="1 3">Belongs to the short-chain dehydrogenases/reductases (SDR) family.</text>
</comment>
<evidence type="ECO:0000256" key="1">
    <source>
        <dbReference type="ARBA" id="ARBA00006484"/>
    </source>
</evidence>
<protein>
    <submittedName>
        <fullName evidence="4">NAD(P)-dependent dehydrogenase, short-chain alcohol dehydrogenase family</fullName>
    </submittedName>
</protein>
<dbReference type="AlphaFoldDB" id="A0A1M6E523"/>
<dbReference type="PANTHER" id="PTHR43658:SF8">
    <property type="entry name" value="17-BETA-HYDROXYSTEROID DEHYDROGENASE 14-RELATED"/>
    <property type="match status" value="1"/>
</dbReference>
<evidence type="ECO:0000256" key="2">
    <source>
        <dbReference type="ARBA" id="ARBA00023002"/>
    </source>
</evidence>
<evidence type="ECO:0000313" key="4">
    <source>
        <dbReference type="EMBL" id="SHI80597.1"/>
    </source>
</evidence>
<sequence>MKISDTRAVITGGASGLGAATARQFAASGAKVALFDLNEEAGTALAAELGGTFHKTNVTDEASVQASINAAREAMGSITAAVNCAGIAPAATTLGKNGPHPLHTFQQTIDINLVGSFNVSRLAAEVIAQNDPEDDGARGVIINTASVAAMDGQRGQAAYAASKGGIVGLSLPMARDLARSGIRVMAIAPGIFLTPMLMGLPQDVQDQLAQDVTCPKRLGDPSEYARLAEFIVECGYLNGEVIRLDGALRMQ</sequence>
<keyword evidence="2" id="KW-0560">Oxidoreductase</keyword>
<dbReference type="FunFam" id="3.40.50.720:FF:000215">
    <property type="entry name" value="3-hydroxyacyl-CoA dehydrogenase type-2"/>
    <property type="match status" value="1"/>
</dbReference>
<dbReference type="PRINTS" id="PR00081">
    <property type="entry name" value="GDHRDH"/>
</dbReference>
<dbReference type="InterPro" id="IPR020904">
    <property type="entry name" value="Sc_DH/Rdtase_CS"/>
</dbReference>